<dbReference type="GO" id="GO:0032259">
    <property type="term" value="P:methylation"/>
    <property type="evidence" value="ECO:0007669"/>
    <property type="project" value="UniProtKB-KW"/>
</dbReference>
<protein>
    <submittedName>
        <fullName evidence="4">RNA methyltransferase</fullName>
    </submittedName>
</protein>
<reference evidence="4 5" key="1">
    <citation type="submission" date="2017-09" db="EMBL/GenBank/DDBJ databases">
        <title>Depth-based differentiation of microbial function through sediment-hosted aquifers and enrichment of novel symbionts in the deep terrestrial subsurface.</title>
        <authorList>
            <person name="Probst A.J."/>
            <person name="Ladd B."/>
            <person name="Jarett J.K."/>
            <person name="Geller-Mcgrath D.E."/>
            <person name="Sieber C.M."/>
            <person name="Emerson J.B."/>
            <person name="Anantharaman K."/>
            <person name="Thomas B.C."/>
            <person name="Malmstrom R."/>
            <person name="Stieglmeier M."/>
            <person name="Klingl A."/>
            <person name="Woyke T."/>
            <person name="Ryan C.M."/>
            <person name="Banfield J.F."/>
        </authorList>
    </citation>
    <scope>NUCLEOTIDE SEQUENCE [LARGE SCALE GENOMIC DNA]</scope>
    <source>
        <strain evidence="4">CG10_big_fil_rev_8_21_14_0_10_46_23</strain>
    </source>
</reference>
<name>A0A2H0R3P4_9BACT</name>
<dbReference type="Gene3D" id="3.40.1280.10">
    <property type="match status" value="1"/>
</dbReference>
<dbReference type="GO" id="GO:0008173">
    <property type="term" value="F:RNA methyltransferase activity"/>
    <property type="evidence" value="ECO:0007669"/>
    <property type="project" value="InterPro"/>
</dbReference>
<evidence type="ECO:0000259" key="3">
    <source>
        <dbReference type="Pfam" id="PF00588"/>
    </source>
</evidence>
<dbReference type="PANTHER" id="PTHR43191:SF2">
    <property type="entry name" value="RRNA METHYLTRANSFERASE 3, MITOCHONDRIAL"/>
    <property type="match status" value="1"/>
</dbReference>
<dbReference type="InterPro" id="IPR029026">
    <property type="entry name" value="tRNA_m1G_MTases_N"/>
</dbReference>
<evidence type="ECO:0000256" key="1">
    <source>
        <dbReference type="ARBA" id="ARBA00022603"/>
    </source>
</evidence>
<organism evidence="4 5">
    <name type="scientific">Candidatus Yanofskybacteria bacterium CG10_big_fil_rev_8_21_14_0_10_46_23</name>
    <dbReference type="NCBI Taxonomy" id="1975098"/>
    <lineage>
        <taxon>Bacteria</taxon>
        <taxon>Candidatus Yanofskyibacteriota</taxon>
    </lineage>
</organism>
<dbReference type="InterPro" id="IPR001537">
    <property type="entry name" value="SpoU_MeTrfase"/>
</dbReference>
<dbReference type="AlphaFoldDB" id="A0A2H0R3P4"/>
<evidence type="ECO:0000313" key="5">
    <source>
        <dbReference type="Proteomes" id="UP000230232"/>
    </source>
</evidence>
<evidence type="ECO:0000313" key="4">
    <source>
        <dbReference type="EMBL" id="PIR41127.1"/>
    </source>
</evidence>
<dbReference type="PANTHER" id="PTHR43191">
    <property type="entry name" value="RRNA METHYLTRANSFERASE 3"/>
    <property type="match status" value="1"/>
</dbReference>
<dbReference type="GO" id="GO:0003723">
    <property type="term" value="F:RNA binding"/>
    <property type="evidence" value="ECO:0007669"/>
    <property type="project" value="InterPro"/>
</dbReference>
<feature type="domain" description="tRNA/rRNA methyltransferase SpoU type" evidence="3">
    <location>
        <begin position="4"/>
        <end position="149"/>
    </location>
</feature>
<dbReference type="EMBL" id="PCXO01000012">
    <property type="protein sequence ID" value="PIR41127.1"/>
    <property type="molecule type" value="Genomic_DNA"/>
</dbReference>
<proteinExistence type="predicted"/>
<dbReference type="GO" id="GO:0006396">
    <property type="term" value="P:RNA processing"/>
    <property type="evidence" value="ECO:0007669"/>
    <property type="project" value="InterPro"/>
</dbReference>
<gene>
    <name evidence="4" type="ORF">COV31_03230</name>
</gene>
<dbReference type="SUPFAM" id="SSF75217">
    <property type="entry name" value="alpha/beta knot"/>
    <property type="match status" value="1"/>
</dbReference>
<dbReference type="Proteomes" id="UP000230232">
    <property type="component" value="Unassembled WGS sequence"/>
</dbReference>
<keyword evidence="2 4" id="KW-0808">Transferase</keyword>
<comment type="caution">
    <text evidence="4">The sequence shown here is derived from an EMBL/GenBank/DDBJ whole genome shotgun (WGS) entry which is preliminary data.</text>
</comment>
<sequence>MKKYLIAHDIRSAWNVGSFFRTADAAGFDKIFLTGYTATPDHPKVAKTSLNAEDFVAWEKQKQAWRVVKQLKKEGVKIIALEQTPDAQNIFKLKKPISPPTGGFALIVGNEIRGVPKGLLKYADIKTAIPMYGRKESLNVAVAFGVAAYILS</sequence>
<keyword evidence="1 4" id="KW-0489">Methyltransferase</keyword>
<dbReference type="InterPro" id="IPR029028">
    <property type="entry name" value="Alpha/beta_knot_MTases"/>
</dbReference>
<accession>A0A2H0R3P4</accession>
<dbReference type="InterPro" id="IPR051259">
    <property type="entry name" value="rRNA_Methyltransferase"/>
</dbReference>
<evidence type="ECO:0000256" key="2">
    <source>
        <dbReference type="ARBA" id="ARBA00022679"/>
    </source>
</evidence>
<dbReference type="Pfam" id="PF00588">
    <property type="entry name" value="SpoU_methylase"/>
    <property type="match status" value="1"/>
</dbReference>